<name>A0A4R2RVN4_9FIRM</name>
<dbReference type="FunFam" id="3.40.50.720:FF:000115">
    <property type="entry name" value="3-oxoacyl-[acyl-carrier-protein] reductase FabG"/>
    <property type="match status" value="1"/>
</dbReference>
<dbReference type="InterPro" id="IPR057326">
    <property type="entry name" value="KR_dom"/>
</dbReference>
<feature type="domain" description="Ketoreductase" evidence="5">
    <location>
        <begin position="6"/>
        <end position="188"/>
    </location>
</feature>
<protein>
    <submittedName>
        <fullName evidence="6">3-oxoacyl-[acyl-carrier protein] reductase</fullName>
    </submittedName>
</protein>
<dbReference type="InterPro" id="IPR020904">
    <property type="entry name" value="Sc_DH/Rdtase_CS"/>
</dbReference>
<keyword evidence="4" id="KW-0443">Lipid metabolism</keyword>
<dbReference type="GO" id="GO:0032787">
    <property type="term" value="P:monocarboxylic acid metabolic process"/>
    <property type="evidence" value="ECO:0007669"/>
    <property type="project" value="UniProtKB-ARBA"/>
</dbReference>
<dbReference type="Gene3D" id="3.40.50.720">
    <property type="entry name" value="NAD(P)-binding Rossmann-like Domain"/>
    <property type="match status" value="1"/>
</dbReference>
<keyword evidence="2" id="KW-0521">NADP</keyword>
<dbReference type="NCBIfam" id="NF005559">
    <property type="entry name" value="PRK07231.1"/>
    <property type="match status" value="1"/>
</dbReference>
<evidence type="ECO:0000259" key="5">
    <source>
        <dbReference type="SMART" id="SM00822"/>
    </source>
</evidence>
<dbReference type="AlphaFoldDB" id="A0A4R2RVN4"/>
<keyword evidence="4" id="KW-0753">Steroid metabolism</keyword>
<comment type="caution">
    <text evidence="6">The sequence shown here is derived from an EMBL/GenBank/DDBJ whole genome shotgun (WGS) entry which is preliminary data.</text>
</comment>
<comment type="similarity">
    <text evidence="1">Belongs to the short-chain dehydrogenases/reductases (SDR) family.</text>
</comment>
<dbReference type="PROSITE" id="PS00061">
    <property type="entry name" value="ADH_SHORT"/>
    <property type="match status" value="1"/>
</dbReference>
<dbReference type="Pfam" id="PF13561">
    <property type="entry name" value="adh_short_C2"/>
    <property type="match status" value="1"/>
</dbReference>
<evidence type="ECO:0000256" key="3">
    <source>
        <dbReference type="ARBA" id="ARBA00023002"/>
    </source>
</evidence>
<dbReference type="InterPro" id="IPR050259">
    <property type="entry name" value="SDR"/>
</dbReference>
<dbReference type="CDD" id="cd05333">
    <property type="entry name" value="BKR_SDR_c"/>
    <property type="match status" value="1"/>
</dbReference>
<dbReference type="PRINTS" id="PR00080">
    <property type="entry name" value="SDRFAMILY"/>
</dbReference>
<dbReference type="NCBIfam" id="NF009466">
    <property type="entry name" value="PRK12826.1-2"/>
    <property type="match status" value="1"/>
</dbReference>
<sequence>MKLVGKVALVTGARGGIGRALSLALAEVGADVALADLVITPEDEIVREVEALGHRALAVAADVSKRDSVQAMVSTIEAELGPIDILINNAGIIRPAMLHKMTEEQWDQVIDVHLKGTFLCLQAVAPSMMERQTGRIINVTSAAGLVGTIGQINYSAAKGGIDAMTKSAARELARYGVTVNAICPFAETPMTSKIATDPKLKPKYLERVPMGRFGQPEEIAPAALFLASPEASYITGQTLCIDGGLVMR</sequence>
<reference evidence="6 7" key="1">
    <citation type="submission" date="2019-03" db="EMBL/GenBank/DDBJ databases">
        <title>Genomic Encyclopedia of Type Strains, Phase IV (KMG-IV): sequencing the most valuable type-strain genomes for metagenomic binning, comparative biology and taxonomic classification.</title>
        <authorList>
            <person name="Goeker M."/>
        </authorList>
    </citation>
    <scope>NUCLEOTIDE SEQUENCE [LARGE SCALE GENOMIC DNA]</scope>
    <source>
        <strain evidence="6 7">DSM 11170</strain>
    </source>
</reference>
<evidence type="ECO:0000256" key="4">
    <source>
        <dbReference type="ARBA" id="ARBA00023221"/>
    </source>
</evidence>
<dbReference type="SUPFAM" id="SSF51735">
    <property type="entry name" value="NAD(P)-binding Rossmann-fold domains"/>
    <property type="match status" value="1"/>
</dbReference>
<dbReference type="GO" id="GO:0008202">
    <property type="term" value="P:steroid metabolic process"/>
    <property type="evidence" value="ECO:0007669"/>
    <property type="project" value="UniProtKB-KW"/>
</dbReference>
<evidence type="ECO:0000313" key="6">
    <source>
        <dbReference type="EMBL" id="TCP64011.1"/>
    </source>
</evidence>
<accession>A0A4R2RVN4</accession>
<dbReference type="RefSeq" id="WP_131919359.1">
    <property type="nucleotide sequence ID" value="NZ_JAOQNU010000012.1"/>
</dbReference>
<evidence type="ECO:0000313" key="7">
    <source>
        <dbReference type="Proteomes" id="UP000294813"/>
    </source>
</evidence>
<evidence type="ECO:0000256" key="2">
    <source>
        <dbReference type="ARBA" id="ARBA00022857"/>
    </source>
</evidence>
<dbReference type="OrthoDB" id="9803333at2"/>
<dbReference type="PANTHER" id="PTHR42879:SF2">
    <property type="entry name" value="3-OXOACYL-[ACYL-CARRIER-PROTEIN] REDUCTASE FABG"/>
    <property type="match status" value="1"/>
</dbReference>
<keyword evidence="3" id="KW-0560">Oxidoreductase</keyword>
<keyword evidence="7" id="KW-1185">Reference proteome</keyword>
<organism evidence="6 7">
    <name type="scientific">Heliophilum fasciatum</name>
    <dbReference type="NCBI Taxonomy" id="35700"/>
    <lineage>
        <taxon>Bacteria</taxon>
        <taxon>Bacillati</taxon>
        <taxon>Bacillota</taxon>
        <taxon>Clostridia</taxon>
        <taxon>Eubacteriales</taxon>
        <taxon>Heliobacteriaceae</taxon>
        <taxon>Heliophilum</taxon>
    </lineage>
</organism>
<dbReference type="GO" id="GO:0016491">
    <property type="term" value="F:oxidoreductase activity"/>
    <property type="evidence" value="ECO:0007669"/>
    <property type="project" value="UniProtKB-KW"/>
</dbReference>
<gene>
    <name evidence="6" type="ORF">EDD73_11361</name>
</gene>
<dbReference type="PRINTS" id="PR00081">
    <property type="entry name" value="GDHRDH"/>
</dbReference>
<dbReference type="InterPro" id="IPR002347">
    <property type="entry name" value="SDR_fam"/>
</dbReference>
<dbReference type="EMBL" id="SLXT01000013">
    <property type="protein sequence ID" value="TCP64011.1"/>
    <property type="molecule type" value="Genomic_DNA"/>
</dbReference>
<evidence type="ECO:0000256" key="1">
    <source>
        <dbReference type="ARBA" id="ARBA00006484"/>
    </source>
</evidence>
<proteinExistence type="inferred from homology"/>
<dbReference type="Proteomes" id="UP000294813">
    <property type="component" value="Unassembled WGS sequence"/>
</dbReference>
<dbReference type="InterPro" id="IPR036291">
    <property type="entry name" value="NAD(P)-bd_dom_sf"/>
</dbReference>
<dbReference type="SMART" id="SM00822">
    <property type="entry name" value="PKS_KR"/>
    <property type="match status" value="1"/>
</dbReference>
<dbReference type="PANTHER" id="PTHR42879">
    <property type="entry name" value="3-OXOACYL-(ACYL-CARRIER-PROTEIN) REDUCTASE"/>
    <property type="match status" value="1"/>
</dbReference>